<evidence type="ECO:0000313" key="8">
    <source>
        <dbReference type="Proteomes" id="UP000254603"/>
    </source>
</evidence>
<dbReference type="PANTHER" id="PTHR47870">
    <property type="entry name" value="CYTOCHROME C-TYPE BIOGENESIS PROTEIN CCMH"/>
    <property type="match status" value="1"/>
</dbReference>
<keyword evidence="1" id="KW-0677">Repeat</keyword>
<dbReference type="GO" id="GO:0005886">
    <property type="term" value="C:plasma membrane"/>
    <property type="evidence" value="ECO:0007669"/>
    <property type="project" value="TreeGrafter"/>
</dbReference>
<protein>
    <submittedName>
        <fullName evidence="7">Formate-dependent nitrite reductase complex subunit nrfG</fullName>
    </submittedName>
    <submittedName>
        <fullName evidence="6">Tetratricopeptide repeat protein</fullName>
    </submittedName>
</protein>
<evidence type="ECO:0000256" key="2">
    <source>
        <dbReference type="ARBA" id="ARBA00022748"/>
    </source>
</evidence>
<dbReference type="Proteomes" id="UP000254603">
    <property type="component" value="Unassembled WGS sequence"/>
</dbReference>
<feature type="transmembrane region" description="Helical" evidence="4">
    <location>
        <begin position="35"/>
        <end position="53"/>
    </location>
</feature>
<dbReference type="InterPro" id="IPR051263">
    <property type="entry name" value="C-type_cytochrome_biogenesis"/>
</dbReference>
<gene>
    <name evidence="7" type="primary">nrfG</name>
    <name evidence="6" type="ORF">I6G29_06165</name>
    <name evidence="7" type="ORF">NCTC11997_01289</name>
</gene>
<dbReference type="Proteomes" id="UP000594903">
    <property type="component" value="Chromosome"/>
</dbReference>
<evidence type="ECO:0000313" key="7">
    <source>
        <dbReference type="EMBL" id="SUA53736.1"/>
    </source>
</evidence>
<dbReference type="PANTHER" id="PTHR47870:SF1">
    <property type="entry name" value="CYTOCHROME C-TYPE BIOGENESIS PROTEIN CCMH"/>
    <property type="match status" value="1"/>
</dbReference>
<dbReference type="RefSeq" id="WP_018575691.1">
    <property type="nucleotide sequence ID" value="NZ_CP065725.1"/>
</dbReference>
<dbReference type="GO" id="GO:0017004">
    <property type="term" value="P:cytochrome complex assembly"/>
    <property type="evidence" value="ECO:0007669"/>
    <property type="project" value="UniProtKB-KW"/>
</dbReference>
<evidence type="ECO:0000313" key="6">
    <source>
        <dbReference type="EMBL" id="QPT41113.1"/>
    </source>
</evidence>
<keyword evidence="2" id="KW-0201">Cytochrome c-type biogenesis</keyword>
<dbReference type="Pfam" id="PF23914">
    <property type="entry name" value="TPR_CcmH_CycH"/>
    <property type="match status" value="1"/>
</dbReference>
<sequence>MESSYWLIAGVIAALLVCIVLFLRLRPKEHGRSWYLGFLLIPIIAGGVFYFLILKDQANPAATFERTGNIGQFIDAVGMLEQRVDANPEDYQGQVMLAHSYRAMGRYEDAVARFGKAWPIVEKDPNNLALFAGSLAIFRGGFEGKPLELISQALALEPDNPDALMLLGGAMFQQQNYAEAIKSWEKLLADKRIQDEDKVWIEQQVEEAKLAYEDPAAYAELLAEREQEMFGEGGAHPSGAVGRMGSDPVMGMPPTGGSPHPDFMFGAPSDMPNPHQ</sequence>
<dbReference type="InterPro" id="IPR011990">
    <property type="entry name" value="TPR-like_helical_dom_sf"/>
</dbReference>
<evidence type="ECO:0000256" key="4">
    <source>
        <dbReference type="SAM" id="Phobius"/>
    </source>
</evidence>
<dbReference type="OrthoDB" id="9776053at2"/>
<evidence type="ECO:0000259" key="5">
    <source>
        <dbReference type="Pfam" id="PF23914"/>
    </source>
</evidence>
<reference evidence="7 8" key="1">
    <citation type="submission" date="2018-06" db="EMBL/GenBank/DDBJ databases">
        <authorList>
            <consortium name="Pathogen Informatics"/>
            <person name="Doyle S."/>
        </authorList>
    </citation>
    <scope>NUCLEOTIDE SEQUENCE [LARGE SCALE GENOMIC DNA]</scope>
    <source>
        <strain evidence="7 8">NCTC11997</strain>
    </source>
</reference>
<evidence type="ECO:0000256" key="1">
    <source>
        <dbReference type="ARBA" id="ARBA00022737"/>
    </source>
</evidence>
<keyword evidence="3" id="KW-0802">TPR repeat</keyword>
<feature type="domain" description="Cytochrome c-type biogenesis protein H TPR" evidence="5">
    <location>
        <begin position="80"/>
        <end position="189"/>
    </location>
</feature>
<dbReference type="EMBL" id="CP065725">
    <property type="protein sequence ID" value="QPT41113.1"/>
    <property type="molecule type" value="Genomic_DNA"/>
</dbReference>
<dbReference type="Gene3D" id="1.25.40.10">
    <property type="entry name" value="Tetratricopeptide repeat domain"/>
    <property type="match status" value="1"/>
</dbReference>
<keyword evidence="4" id="KW-0472">Membrane</keyword>
<keyword evidence="4" id="KW-1133">Transmembrane helix</keyword>
<proteinExistence type="predicted"/>
<name>A0A378XH23_9BURK</name>
<dbReference type="EMBL" id="UGSB01000001">
    <property type="protein sequence ID" value="SUA53736.1"/>
    <property type="molecule type" value="Genomic_DNA"/>
</dbReference>
<dbReference type="InterPro" id="IPR056413">
    <property type="entry name" value="TPR_CcmH_CycH"/>
</dbReference>
<keyword evidence="4" id="KW-0812">Transmembrane</keyword>
<evidence type="ECO:0000256" key="3">
    <source>
        <dbReference type="ARBA" id="ARBA00022803"/>
    </source>
</evidence>
<accession>A0A378XH23</accession>
<evidence type="ECO:0000313" key="9">
    <source>
        <dbReference type="Proteomes" id="UP000594903"/>
    </source>
</evidence>
<dbReference type="STRING" id="1122619.GCA_000373745_02512"/>
<dbReference type="AlphaFoldDB" id="A0A378XH23"/>
<dbReference type="SUPFAM" id="SSF48452">
    <property type="entry name" value="TPR-like"/>
    <property type="match status" value="1"/>
</dbReference>
<feature type="transmembrane region" description="Helical" evidence="4">
    <location>
        <begin position="6"/>
        <end position="23"/>
    </location>
</feature>
<organism evidence="7 8">
    <name type="scientific">Oligella ureolytica</name>
    <dbReference type="NCBI Taxonomy" id="90244"/>
    <lineage>
        <taxon>Bacteria</taxon>
        <taxon>Pseudomonadati</taxon>
        <taxon>Pseudomonadota</taxon>
        <taxon>Betaproteobacteria</taxon>
        <taxon>Burkholderiales</taxon>
        <taxon>Alcaligenaceae</taxon>
        <taxon>Oligella</taxon>
    </lineage>
</organism>
<keyword evidence="9" id="KW-1185">Reference proteome</keyword>
<reference evidence="6 9" key="2">
    <citation type="submission" date="2020-12" db="EMBL/GenBank/DDBJ databases">
        <title>FDA dAtabase for Regulatory Grade micrObial Sequences (FDA-ARGOS): Supporting development and validation of Infectious Disease Dx tests.</title>
        <authorList>
            <person name="Sproer C."/>
            <person name="Gronow S."/>
            <person name="Severitt S."/>
            <person name="Schroder I."/>
            <person name="Tallon L."/>
            <person name="Sadzewicz L."/>
            <person name="Zhao X."/>
            <person name="Boylan J."/>
            <person name="Ott S."/>
            <person name="Bowen H."/>
            <person name="Vavikolanu K."/>
            <person name="Mehta A."/>
            <person name="Aluvathingal J."/>
            <person name="Nadendla S."/>
            <person name="Lowell S."/>
            <person name="Myers T."/>
            <person name="Yan Y."/>
            <person name="Sichtig H."/>
        </authorList>
    </citation>
    <scope>NUCLEOTIDE SEQUENCE [LARGE SCALE GENOMIC DNA]</scope>
    <source>
        <strain evidence="6 9">FDAARGOS_872</strain>
    </source>
</reference>